<evidence type="ECO:0000256" key="1">
    <source>
        <dbReference type="ARBA" id="ARBA00004141"/>
    </source>
</evidence>
<feature type="transmembrane region" description="Helical" evidence="8">
    <location>
        <begin position="228"/>
        <end position="250"/>
    </location>
</feature>
<keyword evidence="6 8" id="KW-0472">Membrane</keyword>
<evidence type="ECO:0000256" key="4">
    <source>
        <dbReference type="ARBA" id="ARBA00022692"/>
    </source>
</evidence>
<feature type="transmembrane region" description="Helical" evidence="8">
    <location>
        <begin position="86"/>
        <end position="110"/>
    </location>
</feature>
<dbReference type="NCBIfam" id="TIGR00836">
    <property type="entry name" value="amt"/>
    <property type="match status" value="1"/>
</dbReference>
<evidence type="ECO:0000256" key="3">
    <source>
        <dbReference type="ARBA" id="ARBA00022448"/>
    </source>
</evidence>
<feature type="transmembrane region" description="Helical" evidence="8">
    <location>
        <begin position="122"/>
        <end position="142"/>
    </location>
</feature>
<evidence type="ECO:0000259" key="9">
    <source>
        <dbReference type="Pfam" id="PF00909"/>
    </source>
</evidence>
<dbReference type="GO" id="GO:0005886">
    <property type="term" value="C:plasma membrane"/>
    <property type="evidence" value="ECO:0007669"/>
    <property type="project" value="UniProtKB-SubCell"/>
</dbReference>
<keyword evidence="7 8" id="KW-0924">Ammonia transport</keyword>
<dbReference type="RefSeq" id="WP_208649459.1">
    <property type="nucleotide sequence ID" value="NZ_CP036528.1"/>
</dbReference>
<feature type="transmembrane region" description="Helical" evidence="8">
    <location>
        <begin position="262"/>
        <end position="282"/>
    </location>
</feature>
<name>A0A4P6UVZ0_9BACL</name>
<comment type="similarity">
    <text evidence="2 8">Belongs to the ammonia transporter channel (TC 1.A.11.2) family.</text>
</comment>
<dbReference type="InterPro" id="IPR001905">
    <property type="entry name" value="Ammonium_transpt"/>
</dbReference>
<proteinExistence type="inferred from homology"/>
<evidence type="ECO:0000256" key="6">
    <source>
        <dbReference type="ARBA" id="ARBA00023136"/>
    </source>
</evidence>
<dbReference type="SUPFAM" id="SSF111352">
    <property type="entry name" value="Ammonium transporter"/>
    <property type="match status" value="1"/>
</dbReference>
<keyword evidence="5 8" id="KW-1133">Transmembrane helix</keyword>
<dbReference type="InterPro" id="IPR029020">
    <property type="entry name" value="Ammonium/urea_transptr"/>
</dbReference>
<feature type="transmembrane region" description="Helical" evidence="8">
    <location>
        <begin position="45"/>
        <end position="66"/>
    </location>
</feature>
<gene>
    <name evidence="10" type="ORF">DKZ56_07720</name>
</gene>
<feature type="transmembrane region" description="Helical" evidence="8">
    <location>
        <begin position="345"/>
        <end position="370"/>
    </location>
</feature>
<keyword evidence="3 8" id="KW-0813">Transport</keyword>
<keyword evidence="4 8" id="KW-0812">Transmembrane</keyword>
<dbReference type="FunFam" id="1.10.3430.10:FF:000008">
    <property type="entry name" value="Ammonium transporter"/>
    <property type="match status" value="1"/>
</dbReference>
<dbReference type="EMBL" id="CP036528">
    <property type="protein sequence ID" value="QBK25762.1"/>
    <property type="molecule type" value="Genomic_DNA"/>
</dbReference>
<evidence type="ECO:0000256" key="7">
    <source>
        <dbReference type="ARBA" id="ARBA00023177"/>
    </source>
</evidence>
<evidence type="ECO:0000313" key="11">
    <source>
        <dbReference type="Proteomes" id="UP000291151"/>
    </source>
</evidence>
<dbReference type="PANTHER" id="PTHR11730:SF6">
    <property type="entry name" value="AMMONIUM TRANSPORTER"/>
    <property type="match status" value="1"/>
</dbReference>
<accession>A0A4P6UVZ0</accession>
<feature type="domain" description="Ammonium transporter AmtB-like" evidence="9">
    <location>
        <begin position="10"/>
        <end position="400"/>
    </location>
</feature>
<organism evidence="10 11">
    <name type="scientific">Ureibacillus thermophilus</name>
    <dbReference type="NCBI Taxonomy" id="367743"/>
    <lineage>
        <taxon>Bacteria</taxon>
        <taxon>Bacillati</taxon>
        <taxon>Bacillota</taxon>
        <taxon>Bacilli</taxon>
        <taxon>Bacillales</taxon>
        <taxon>Caryophanaceae</taxon>
        <taxon>Ureibacillus</taxon>
    </lineage>
</organism>
<comment type="subcellular location">
    <subcellularLocation>
        <location evidence="8">Cell membrane</location>
        <topology evidence="8">Multi-pass membrane protein</topology>
    </subcellularLocation>
    <subcellularLocation>
        <location evidence="1">Membrane</location>
        <topology evidence="1">Multi-pass membrane protein</topology>
    </subcellularLocation>
</comment>
<dbReference type="Gene3D" id="1.10.3430.10">
    <property type="entry name" value="Ammonium transporter AmtB like domains"/>
    <property type="match status" value="1"/>
</dbReference>
<feature type="transmembrane region" description="Helical" evidence="8">
    <location>
        <begin position="195"/>
        <end position="216"/>
    </location>
</feature>
<evidence type="ECO:0000256" key="5">
    <source>
        <dbReference type="ARBA" id="ARBA00022989"/>
    </source>
</evidence>
<protein>
    <recommendedName>
        <fullName evidence="8">Ammonium transporter</fullName>
    </recommendedName>
</protein>
<feature type="transmembrane region" description="Helical" evidence="8">
    <location>
        <begin position="314"/>
        <end position="333"/>
    </location>
</feature>
<evidence type="ECO:0000256" key="2">
    <source>
        <dbReference type="ARBA" id="ARBA00005887"/>
    </source>
</evidence>
<feature type="transmembrane region" description="Helical" evidence="8">
    <location>
        <begin position="157"/>
        <end position="175"/>
    </location>
</feature>
<feature type="transmembrane region" description="Helical" evidence="8">
    <location>
        <begin position="12"/>
        <end position="33"/>
    </location>
</feature>
<dbReference type="GO" id="GO:0008519">
    <property type="term" value="F:ammonium channel activity"/>
    <property type="evidence" value="ECO:0007669"/>
    <property type="project" value="InterPro"/>
</dbReference>
<sequence>MELIYLNTIWVVISAAMVLFMEGGFSLLEAGLVRTKNAVNVTMKIFVDLTVGILAFWLVGFGIMFGKDAFGFIGTSLFANPENISLSMALPSAAFVLFQMGFAVASVSIVSGAVAERMNFKAYIVAVALICMIIYPISGHWIWNSDGWLAKMGMKDFAGSAAIHAVGGFIAFAIAKKLGPRKGRFNSDGSANVFAPSNIPLASAGAFVLWFGWFAFNAGSTLDASNTALASIALNTILAGASGGTAALLMTMKKFGKADPSMTINGVLASLVAITAGCAYVSHFSAIIIGGISGIIVIYATLFVDSLKVDDPVGAVAVHGFNGVFGTIAVGLFDTSQGLFTTGEASLLTVQLLGAIVAVVWGLIGGAVIAKICEGTVHLRASEREEEEGLDMTYHGIPAYNELERFTDLPTSLYDFEESTGIVVAPVKKKSVRNASVRLK</sequence>
<dbReference type="KEGG" id="uth:DKZ56_07720"/>
<dbReference type="InterPro" id="IPR024041">
    <property type="entry name" value="NH4_transpt_AmtB-like_dom"/>
</dbReference>
<dbReference type="GO" id="GO:0097272">
    <property type="term" value="P:ammonium homeostasis"/>
    <property type="evidence" value="ECO:0007669"/>
    <property type="project" value="TreeGrafter"/>
</dbReference>
<dbReference type="Pfam" id="PF00909">
    <property type="entry name" value="Ammonium_transp"/>
    <property type="match status" value="1"/>
</dbReference>
<evidence type="ECO:0000313" key="10">
    <source>
        <dbReference type="EMBL" id="QBK25762.1"/>
    </source>
</evidence>
<dbReference type="AlphaFoldDB" id="A0A4P6UVZ0"/>
<keyword evidence="11" id="KW-1185">Reference proteome</keyword>
<dbReference type="Proteomes" id="UP000291151">
    <property type="component" value="Chromosome"/>
</dbReference>
<reference evidence="10 11" key="1">
    <citation type="submission" date="2019-02" db="EMBL/GenBank/DDBJ databases">
        <title>Ureibacillus thermophilus.</title>
        <authorList>
            <person name="Sunny J.S."/>
            <person name="Natarajan A."/>
            <person name="Saleena L.M."/>
        </authorList>
    </citation>
    <scope>NUCLEOTIDE SEQUENCE [LARGE SCALE GENOMIC DNA]</scope>
    <source>
        <strain evidence="10 11">LM102</strain>
    </source>
</reference>
<evidence type="ECO:0000256" key="8">
    <source>
        <dbReference type="RuleBase" id="RU362002"/>
    </source>
</evidence>
<dbReference type="PANTHER" id="PTHR11730">
    <property type="entry name" value="AMMONIUM TRANSPORTER"/>
    <property type="match status" value="1"/>
</dbReference>
<feature type="transmembrane region" description="Helical" evidence="8">
    <location>
        <begin position="288"/>
        <end position="307"/>
    </location>
</feature>